<feature type="transmembrane region" description="Helical" evidence="1">
    <location>
        <begin position="21"/>
        <end position="40"/>
    </location>
</feature>
<feature type="transmembrane region" description="Helical" evidence="1">
    <location>
        <begin position="180"/>
        <end position="202"/>
    </location>
</feature>
<reference evidence="2" key="1">
    <citation type="submission" date="2023-03" db="EMBL/GenBank/DDBJ databases">
        <title>Andean soil-derived lignocellulolytic bacterial consortium as a source of novel taxa and putative plastic-active enzymes.</title>
        <authorList>
            <person name="Diaz-Garcia L."/>
            <person name="Chuvochina M."/>
            <person name="Feuerriegel G."/>
            <person name="Bunk B."/>
            <person name="Sproer C."/>
            <person name="Streit W.R."/>
            <person name="Rodriguez L.M."/>
            <person name="Overmann J."/>
            <person name="Jimenez D.J."/>
        </authorList>
    </citation>
    <scope>NUCLEOTIDE SEQUENCE</scope>
    <source>
        <strain evidence="2">MAG 2441</strain>
    </source>
</reference>
<dbReference type="EMBL" id="CP119317">
    <property type="protein sequence ID" value="WEK54914.1"/>
    <property type="molecule type" value="Genomic_DNA"/>
</dbReference>
<dbReference type="PANTHER" id="PTHR37305:SF1">
    <property type="entry name" value="MEMBRANE PROTEIN"/>
    <property type="match status" value="1"/>
</dbReference>
<feature type="transmembrane region" description="Helical" evidence="1">
    <location>
        <begin position="104"/>
        <end position="131"/>
    </location>
</feature>
<feature type="transmembrane region" description="Helical" evidence="1">
    <location>
        <begin position="151"/>
        <end position="173"/>
    </location>
</feature>
<feature type="transmembrane region" description="Helical" evidence="1">
    <location>
        <begin position="237"/>
        <end position="259"/>
    </location>
</feature>
<keyword evidence="1" id="KW-0472">Membrane</keyword>
<proteinExistence type="predicted"/>
<evidence type="ECO:0000313" key="2">
    <source>
        <dbReference type="EMBL" id="WEK54914.1"/>
    </source>
</evidence>
<evidence type="ECO:0000313" key="3">
    <source>
        <dbReference type="Proteomes" id="UP001178662"/>
    </source>
</evidence>
<keyword evidence="1" id="KW-0812">Transmembrane</keyword>
<organism evidence="2 3">
    <name type="scientific">Candidatus Cohnella colombiensis</name>
    <dbReference type="NCBI Taxonomy" id="3121368"/>
    <lineage>
        <taxon>Bacteria</taxon>
        <taxon>Bacillati</taxon>
        <taxon>Bacillota</taxon>
        <taxon>Bacilli</taxon>
        <taxon>Bacillales</taxon>
        <taxon>Paenibacillaceae</taxon>
        <taxon>Cohnella</taxon>
    </lineage>
</organism>
<dbReference type="Pfam" id="PF12730">
    <property type="entry name" value="ABC2_membrane_4"/>
    <property type="match status" value="1"/>
</dbReference>
<dbReference type="AlphaFoldDB" id="A0AA95EXK6"/>
<protein>
    <submittedName>
        <fullName evidence="2">ABC transporter permease</fullName>
    </submittedName>
</protein>
<sequence>MGNFFKLIQNENMKIYLRIRTWIMFGIIVILPIIISLLVYGFSEDISMTNWTVMIMESYALFFFITIFTVVIASETVAGEFSWGTIKLLLIRPWSRSTILLSKYIAMILFALVLTITTFIVCYLVNLAFFGSGDTIDVILSNDESVWTYVLQYYLLKFVGLIMIVTFGFMMSAAFRSSGLAIALSISFLFAGNIITTIFALAEKAWVKYVLFIHLDLTPYLSSDGETSLIPGHPTTLGFSLGVLAAYFIIFNAISWIVFKKRDITA</sequence>
<dbReference type="Proteomes" id="UP001178662">
    <property type="component" value="Chromosome"/>
</dbReference>
<name>A0AA95EXK6_9BACL</name>
<keyword evidence="3" id="KW-1185">Reference proteome</keyword>
<gene>
    <name evidence="2" type="ORF">P0Y55_02190</name>
</gene>
<evidence type="ECO:0000256" key="1">
    <source>
        <dbReference type="SAM" id="Phobius"/>
    </source>
</evidence>
<accession>A0AA95EXK6</accession>
<dbReference type="PANTHER" id="PTHR37305">
    <property type="entry name" value="INTEGRAL MEMBRANE PROTEIN-RELATED"/>
    <property type="match status" value="1"/>
</dbReference>
<keyword evidence="1" id="KW-1133">Transmembrane helix</keyword>
<feature type="transmembrane region" description="Helical" evidence="1">
    <location>
        <begin position="60"/>
        <end position="83"/>
    </location>
</feature>